<dbReference type="EMBL" id="JXTB01000129">
    <property type="protein sequence ID" value="PON60534.1"/>
    <property type="molecule type" value="Genomic_DNA"/>
</dbReference>
<evidence type="ECO:0000313" key="1">
    <source>
        <dbReference type="EMBL" id="PON60534.1"/>
    </source>
</evidence>
<comment type="caution">
    <text evidence="1">The sequence shown here is derived from an EMBL/GenBank/DDBJ whole genome shotgun (WGS) entry which is preliminary data.</text>
</comment>
<accession>A0A2P5CHM8</accession>
<evidence type="ECO:0000313" key="2">
    <source>
        <dbReference type="Proteomes" id="UP000237105"/>
    </source>
</evidence>
<sequence length="72" mass="7906">MAFPSCRPYIIKNQESGSLMESKNKENKVLEVTSILSISNYKVNNILQSASYSCCSTLISKSNEIIDTAAAQ</sequence>
<organism evidence="1 2">
    <name type="scientific">Parasponia andersonii</name>
    <name type="common">Sponia andersonii</name>
    <dbReference type="NCBI Taxonomy" id="3476"/>
    <lineage>
        <taxon>Eukaryota</taxon>
        <taxon>Viridiplantae</taxon>
        <taxon>Streptophyta</taxon>
        <taxon>Embryophyta</taxon>
        <taxon>Tracheophyta</taxon>
        <taxon>Spermatophyta</taxon>
        <taxon>Magnoliopsida</taxon>
        <taxon>eudicotyledons</taxon>
        <taxon>Gunneridae</taxon>
        <taxon>Pentapetalae</taxon>
        <taxon>rosids</taxon>
        <taxon>fabids</taxon>
        <taxon>Rosales</taxon>
        <taxon>Cannabaceae</taxon>
        <taxon>Parasponia</taxon>
    </lineage>
</organism>
<reference evidence="2" key="1">
    <citation type="submission" date="2016-06" db="EMBL/GenBank/DDBJ databases">
        <title>Parallel loss of symbiosis genes in relatives of nitrogen-fixing non-legume Parasponia.</title>
        <authorList>
            <person name="Van Velzen R."/>
            <person name="Holmer R."/>
            <person name="Bu F."/>
            <person name="Rutten L."/>
            <person name="Van Zeijl A."/>
            <person name="Liu W."/>
            <person name="Santuari L."/>
            <person name="Cao Q."/>
            <person name="Sharma T."/>
            <person name="Shen D."/>
            <person name="Roswanjaya Y."/>
            <person name="Wardhani T."/>
            <person name="Kalhor M.S."/>
            <person name="Jansen J."/>
            <person name="Van den Hoogen J."/>
            <person name="Gungor B."/>
            <person name="Hartog M."/>
            <person name="Hontelez J."/>
            <person name="Verver J."/>
            <person name="Yang W.-C."/>
            <person name="Schijlen E."/>
            <person name="Repin R."/>
            <person name="Schilthuizen M."/>
            <person name="Schranz E."/>
            <person name="Heidstra R."/>
            <person name="Miyata K."/>
            <person name="Fedorova E."/>
            <person name="Kohlen W."/>
            <person name="Bisseling T."/>
            <person name="Smit S."/>
            <person name="Geurts R."/>
        </authorList>
    </citation>
    <scope>NUCLEOTIDE SEQUENCE [LARGE SCALE GENOMIC DNA]</scope>
    <source>
        <strain evidence="2">cv. WU1-14</strain>
    </source>
</reference>
<protein>
    <submittedName>
        <fullName evidence="1">Uncharacterized protein</fullName>
    </submittedName>
</protein>
<name>A0A2P5CHM8_PARAD</name>
<dbReference type="AlphaFoldDB" id="A0A2P5CHM8"/>
<proteinExistence type="predicted"/>
<dbReference type="Proteomes" id="UP000237105">
    <property type="component" value="Unassembled WGS sequence"/>
</dbReference>
<dbReference type="OrthoDB" id="10353519at2759"/>
<keyword evidence="2" id="KW-1185">Reference proteome</keyword>
<gene>
    <name evidence="1" type="ORF">PanWU01x14_151460</name>
</gene>